<keyword evidence="1" id="KW-0472">Membrane</keyword>
<gene>
    <name evidence="2" type="ORF">HRI_004944400</name>
</gene>
<protein>
    <recommendedName>
        <fullName evidence="4">DUF4408 domain-containing protein</fullName>
    </recommendedName>
</protein>
<evidence type="ECO:0000256" key="1">
    <source>
        <dbReference type="SAM" id="Phobius"/>
    </source>
</evidence>
<organism evidence="2 3">
    <name type="scientific">Hibiscus trionum</name>
    <name type="common">Flower of an hour</name>
    <dbReference type="NCBI Taxonomy" id="183268"/>
    <lineage>
        <taxon>Eukaryota</taxon>
        <taxon>Viridiplantae</taxon>
        <taxon>Streptophyta</taxon>
        <taxon>Embryophyta</taxon>
        <taxon>Tracheophyta</taxon>
        <taxon>Spermatophyta</taxon>
        <taxon>Magnoliopsida</taxon>
        <taxon>eudicotyledons</taxon>
        <taxon>Gunneridae</taxon>
        <taxon>Pentapetalae</taxon>
        <taxon>rosids</taxon>
        <taxon>malvids</taxon>
        <taxon>Malvales</taxon>
        <taxon>Malvaceae</taxon>
        <taxon>Malvoideae</taxon>
        <taxon>Hibiscus</taxon>
    </lineage>
</organism>
<proteinExistence type="predicted"/>
<dbReference type="AlphaFoldDB" id="A0A9W7JGM8"/>
<evidence type="ECO:0000313" key="3">
    <source>
        <dbReference type="Proteomes" id="UP001165190"/>
    </source>
</evidence>
<dbReference type="EMBL" id="BSYR01000065">
    <property type="protein sequence ID" value="GMJ12752.1"/>
    <property type="molecule type" value="Genomic_DNA"/>
</dbReference>
<accession>A0A9W7JGM8</accession>
<reference evidence="2" key="1">
    <citation type="submission" date="2023-05" db="EMBL/GenBank/DDBJ databases">
        <title>Genome and transcriptome analyses reveal genes involved in the formation of fine ridges on petal epidermal cells in Hibiscus trionum.</title>
        <authorList>
            <person name="Koshimizu S."/>
            <person name="Masuda S."/>
            <person name="Ishii T."/>
            <person name="Shirasu K."/>
            <person name="Hoshino A."/>
            <person name="Arita M."/>
        </authorList>
    </citation>
    <scope>NUCLEOTIDE SEQUENCE</scope>
    <source>
        <strain evidence="2">Hamamatsu line</strain>
    </source>
</reference>
<dbReference type="OrthoDB" id="1095087at2759"/>
<dbReference type="PANTHER" id="PTHR33640">
    <property type="entry name" value="TRANSMEMBRANE PROTEIN"/>
    <property type="match status" value="1"/>
</dbReference>
<keyword evidence="1" id="KW-1133">Transmembrane helix</keyword>
<evidence type="ECO:0000313" key="2">
    <source>
        <dbReference type="EMBL" id="GMJ12752.1"/>
    </source>
</evidence>
<name>A0A9W7JGM8_HIBTR</name>
<comment type="caution">
    <text evidence="2">The sequence shown here is derived from an EMBL/GenBank/DDBJ whole genome shotgun (WGS) entry which is preliminary data.</text>
</comment>
<dbReference type="PANTHER" id="PTHR33640:SF8">
    <property type="entry name" value="TRANSMEMBRANE PROTEIN"/>
    <property type="match status" value="1"/>
</dbReference>
<keyword evidence="3" id="KW-1185">Reference proteome</keyword>
<feature type="transmembrane region" description="Helical" evidence="1">
    <location>
        <begin position="21"/>
        <end position="42"/>
    </location>
</feature>
<sequence length="226" mass="26355">MDAFDLRLEKRNAMYKQKQQYHLCKVANLLRFLELCILLVLISKFTAHLPVAVRNSGKYFRGLSVVLVSPRFVFVVGNVIIITLFVKAGQFSTSKTDLYEEFVEKSEKSLAIRRYETERKSVAPKEEKRIISLDVNASEGMKNFRRTKSENMKLTKSDKHYCNQLRRSGSEKYVKHGDHKEKLVKSSCPEDGMSNEQFRNTVEAFIARQKKLLREEEYSMILKDLE</sequence>
<feature type="transmembrane region" description="Helical" evidence="1">
    <location>
        <begin position="62"/>
        <end position="86"/>
    </location>
</feature>
<dbReference type="Proteomes" id="UP001165190">
    <property type="component" value="Unassembled WGS sequence"/>
</dbReference>
<keyword evidence="1" id="KW-0812">Transmembrane</keyword>
<evidence type="ECO:0008006" key="4">
    <source>
        <dbReference type="Google" id="ProtNLM"/>
    </source>
</evidence>